<evidence type="ECO:0000256" key="1">
    <source>
        <dbReference type="SAM" id="MobiDB-lite"/>
    </source>
</evidence>
<proteinExistence type="predicted"/>
<feature type="compositionally biased region" description="Low complexity" evidence="1">
    <location>
        <begin position="49"/>
        <end position="67"/>
    </location>
</feature>
<feature type="compositionally biased region" description="Basic and acidic residues" evidence="1">
    <location>
        <begin position="94"/>
        <end position="105"/>
    </location>
</feature>
<feature type="compositionally biased region" description="Basic residues" evidence="1">
    <location>
        <begin position="22"/>
        <end position="35"/>
    </location>
</feature>
<feature type="compositionally biased region" description="Basic and acidic residues" evidence="1">
    <location>
        <begin position="1199"/>
        <end position="1210"/>
    </location>
</feature>
<sequence length="1210" mass="133104">MLSSFFFGGGGGGGSGSGGVAGHRHNHHNQHHHGGAIRDEKATRRGSSTNPTPTTNANINGGTANTNSRSWTSLFLKRDKNNSTPDSGYSSRSANKDRPSSHDIDVANIKKSRKLSDGITASSTSTLSLLELELARPVRDQVPVRDQKQVPVRVPVQDRTGSSPSALTPKPHRRHSSAAQHTSAAPTTTTTTATKPKASKLQRQSVPAASSKKTSNHPQPSPDSLNSNSKRGSSTPNNIVGQPTGGYSSSKPIQAEPQIPPSFRHSAFGSALLAQKPLFPKPAAYLYTVRSALSSTMSAGSSSPPPLDPPKRHIKRDRTPSPTRRHSTTRKVKPPTSRDVEHPDITCPELPTPPDSRRATPAHSHRPRESSRNLTTIKEDAPERSRERPRKHRRHRTQEERDERERERRKRRAREAEEDRLEDIRRHRDRTPVNLTPEQPTRTPPPPPAGDPIPPPRYTTPVVPRRESATPGAQSMLRASATTIFQAIKTVGSKSSRDQLSNPSPKSSGTRVVLQQTDQSIKVRVDSPSNAKNIHRDEGDSTDSDELEQPRTPKGAEFPTSKNQERKGSAQVSPNVKIVGEDVPEDLTNETGAIDFLLPYGGLREQFDSGYEIEQEVFEDELDNEDSEGDDETVHAPGVQPVKKKSHNTLANSAVNVDPLSQQLPVLLSLVDNTVTAYETILETQGSFAVGIGGYQPVARRLLEKVGKIFSRELPPDAATWGETLEYISGRKAYPELCDVDFNDDDAISEFFDHDDEKMFIFNACLEEPEVLDPAVIGLRRLMEEDVTPEETAIYLTTYPHIRPLLLACRHMTDDELDILYGKRAAAFLDVDVAVRSDKQREVTECAELSKGIDETVKQLEATIARMKTVQTNILKRKKGIEAHLSIHAPNDDEIPTLPAEIQTAIDEIQNEDIIKMEERKRRRKELREEAEAEDDGDTLLPDDSISQINPYRARYIPQSVTRAYQEAQTRAAASVAQVPASVASTKTSTSVLQEYLAARAPPRQTQMGSHGHGHMSHSAGYDPRDPAGMGFMGPPKKPSAYLRMALPVKVYGTIKNGIGDAVRRLPINRNLEAIPERGETPEAGRSGTPDAHQHLQTPSPYDDALYRSNSRGSTKGPSRNVSGASSKKSGLFSKKPADDIDRSCTPVVVHSGVGGYGSSKPVVVTNDTGVNIKKDKEKSDRERERRKREKGKSGSNSRRRESHAERPRR</sequence>
<feature type="compositionally biased region" description="Basic residues" evidence="1">
    <location>
        <begin position="323"/>
        <end position="333"/>
    </location>
</feature>
<feature type="compositionally biased region" description="Polar residues" evidence="1">
    <location>
        <begin position="201"/>
        <end position="252"/>
    </location>
</feature>
<feature type="region of interest" description="Disordered" evidence="1">
    <location>
        <begin position="14"/>
        <end position="107"/>
    </location>
</feature>
<feature type="region of interest" description="Disordered" evidence="1">
    <location>
        <begin position="492"/>
        <end position="574"/>
    </location>
</feature>
<keyword evidence="3" id="KW-1185">Reference proteome</keyword>
<evidence type="ECO:0000313" key="3">
    <source>
        <dbReference type="Proteomes" id="UP001370758"/>
    </source>
</evidence>
<feature type="compositionally biased region" description="Acidic residues" evidence="1">
    <location>
        <begin position="620"/>
        <end position="631"/>
    </location>
</feature>
<gene>
    <name evidence="2" type="ORF">TWF481_003916</name>
</gene>
<feature type="compositionally biased region" description="Polar residues" evidence="1">
    <location>
        <begin position="82"/>
        <end position="93"/>
    </location>
</feature>
<organism evidence="2 3">
    <name type="scientific">Arthrobotrys musiformis</name>
    <dbReference type="NCBI Taxonomy" id="47236"/>
    <lineage>
        <taxon>Eukaryota</taxon>
        <taxon>Fungi</taxon>
        <taxon>Dikarya</taxon>
        <taxon>Ascomycota</taxon>
        <taxon>Pezizomycotina</taxon>
        <taxon>Orbiliomycetes</taxon>
        <taxon>Orbiliales</taxon>
        <taxon>Orbiliaceae</taxon>
        <taxon>Arthrobotrys</taxon>
    </lineage>
</organism>
<reference evidence="2 3" key="1">
    <citation type="submission" date="2023-08" db="EMBL/GenBank/DDBJ databases">
        <authorList>
            <person name="Palmer J.M."/>
        </authorList>
    </citation>
    <scope>NUCLEOTIDE SEQUENCE [LARGE SCALE GENOMIC DNA]</scope>
    <source>
        <strain evidence="2 3">TWF481</strain>
    </source>
</reference>
<feature type="compositionally biased region" description="Polar residues" evidence="1">
    <location>
        <begin position="492"/>
        <end position="520"/>
    </location>
</feature>
<comment type="caution">
    <text evidence="2">The sequence shown here is derived from an EMBL/GenBank/DDBJ whole genome shotgun (WGS) entry which is preliminary data.</text>
</comment>
<feature type="region of interest" description="Disordered" evidence="1">
    <location>
        <begin position="1073"/>
        <end position="1210"/>
    </location>
</feature>
<name>A0AAV9WJW4_9PEZI</name>
<feature type="compositionally biased region" description="Basic and acidic residues" evidence="1">
    <location>
        <begin position="367"/>
        <end position="386"/>
    </location>
</feature>
<feature type="compositionally biased region" description="Polar residues" evidence="1">
    <location>
        <begin position="1108"/>
        <end position="1129"/>
    </location>
</feature>
<feature type="compositionally biased region" description="Low complexity" evidence="1">
    <location>
        <begin position="177"/>
        <end position="196"/>
    </location>
</feature>
<feature type="region of interest" description="Disordered" evidence="1">
    <location>
        <begin position="620"/>
        <end position="639"/>
    </location>
</feature>
<feature type="compositionally biased region" description="Basic residues" evidence="1">
    <location>
        <begin position="387"/>
        <end position="396"/>
    </location>
</feature>
<feature type="region of interest" description="Disordered" evidence="1">
    <location>
        <begin position="296"/>
        <end position="476"/>
    </location>
</feature>
<feature type="compositionally biased region" description="Pro residues" evidence="1">
    <location>
        <begin position="442"/>
        <end position="458"/>
    </location>
</feature>
<evidence type="ECO:0000313" key="2">
    <source>
        <dbReference type="EMBL" id="KAK6509155.1"/>
    </source>
</evidence>
<feature type="compositionally biased region" description="Basic and acidic residues" evidence="1">
    <location>
        <begin position="414"/>
        <end position="426"/>
    </location>
</feature>
<feature type="region of interest" description="Disordered" evidence="1">
    <location>
        <begin position="142"/>
        <end position="262"/>
    </location>
</feature>
<protein>
    <submittedName>
        <fullName evidence="2">Uncharacterized protein</fullName>
    </submittedName>
</protein>
<dbReference type="AlphaFoldDB" id="A0AAV9WJW4"/>
<accession>A0AAV9WJW4</accession>
<dbReference type="EMBL" id="JAVHJL010000002">
    <property type="protein sequence ID" value="KAK6509155.1"/>
    <property type="molecule type" value="Genomic_DNA"/>
</dbReference>
<dbReference type="Proteomes" id="UP001370758">
    <property type="component" value="Unassembled WGS sequence"/>
</dbReference>
<feature type="compositionally biased region" description="Basic and acidic residues" evidence="1">
    <location>
        <begin position="397"/>
        <end position="406"/>
    </location>
</feature>
<feature type="compositionally biased region" description="Basic and acidic residues" evidence="1">
    <location>
        <begin position="1173"/>
        <end position="1184"/>
    </location>
</feature>